<dbReference type="Gene3D" id="3.30.160.540">
    <property type="match status" value="1"/>
</dbReference>
<dbReference type="Pfam" id="PF03775">
    <property type="entry name" value="MinC_C"/>
    <property type="match status" value="1"/>
</dbReference>
<dbReference type="InterPro" id="IPR036145">
    <property type="entry name" value="MinC_C_sf"/>
</dbReference>
<accession>A0A9D2D0V4</accession>
<evidence type="ECO:0000313" key="9">
    <source>
        <dbReference type="EMBL" id="HIZ06515.1"/>
    </source>
</evidence>
<organism evidence="9 10">
    <name type="scientific">Candidatus Eubacterium avistercoris</name>
    <dbReference type="NCBI Taxonomy" id="2838567"/>
    <lineage>
        <taxon>Bacteria</taxon>
        <taxon>Bacillati</taxon>
        <taxon>Bacillota</taxon>
        <taxon>Clostridia</taxon>
        <taxon>Eubacteriales</taxon>
        <taxon>Eubacteriaceae</taxon>
        <taxon>Eubacterium</taxon>
    </lineage>
</organism>
<dbReference type="AlphaFoldDB" id="A0A9D2D0V4"/>
<dbReference type="SUPFAM" id="SSF63848">
    <property type="entry name" value="Cell-division inhibitor MinC, C-terminal domain"/>
    <property type="match status" value="1"/>
</dbReference>
<dbReference type="InterPro" id="IPR005526">
    <property type="entry name" value="Septum_form_inhib_MinC_C"/>
</dbReference>
<reference evidence="9" key="2">
    <citation type="submission" date="2021-04" db="EMBL/GenBank/DDBJ databases">
        <authorList>
            <person name="Gilroy R."/>
        </authorList>
    </citation>
    <scope>NUCLEOTIDE SEQUENCE</scope>
    <source>
        <strain evidence="9">CHK192-9172</strain>
    </source>
</reference>
<protein>
    <recommendedName>
        <fullName evidence="6">Probable septum site-determining protein MinC</fullName>
    </recommendedName>
</protein>
<dbReference type="GO" id="GO:0000902">
    <property type="term" value="P:cell morphogenesis"/>
    <property type="evidence" value="ECO:0007669"/>
    <property type="project" value="InterPro"/>
</dbReference>
<evidence type="ECO:0000259" key="8">
    <source>
        <dbReference type="Pfam" id="PF22642"/>
    </source>
</evidence>
<keyword evidence="2 6" id="KW-0132">Cell division</keyword>
<dbReference type="Gene3D" id="2.160.20.70">
    <property type="match status" value="1"/>
</dbReference>
<dbReference type="InterPro" id="IPR013033">
    <property type="entry name" value="MinC"/>
</dbReference>
<dbReference type="PANTHER" id="PTHR34108">
    <property type="entry name" value="SEPTUM SITE-DETERMINING PROTEIN MINC"/>
    <property type="match status" value="1"/>
</dbReference>
<comment type="subunit">
    <text evidence="5 6">Interacts with MinD and FtsZ.</text>
</comment>
<comment type="function">
    <text evidence="6">Cell division inhibitor that blocks the formation of polar Z ring septums. Rapidly oscillates between the poles of the cell to destabilize FtsZ filaments that have formed before they mature into polar Z rings. Prevents FtsZ polymerization.</text>
</comment>
<dbReference type="Pfam" id="PF22642">
    <property type="entry name" value="MinC_N_1"/>
    <property type="match status" value="1"/>
</dbReference>
<keyword evidence="4 6" id="KW-0131">Cell cycle</keyword>
<dbReference type="HAMAP" id="MF_00267">
    <property type="entry name" value="MinC"/>
    <property type="match status" value="1"/>
</dbReference>
<dbReference type="Proteomes" id="UP000824024">
    <property type="component" value="Unassembled WGS sequence"/>
</dbReference>
<evidence type="ECO:0000256" key="2">
    <source>
        <dbReference type="ARBA" id="ARBA00022618"/>
    </source>
</evidence>
<evidence type="ECO:0000256" key="5">
    <source>
        <dbReference type="ARBA" id="ARBA00046874"/>
    </source>
</evidence>
<dbReference type="EMBL" id="DXCH01000032">
    <property type="protein sequence ID" value="HIZ06515.1"/>
    <property type="molecule type" value="Genomic_DNA"/>
</dbReference>
<dbReference type="PANTHER" id="PTHR34108:SF1">
    <property type="entry name" value="SEPTUM SITE-DETERMINING PROTEIN MINC"/>
    <property type="match status" value="1"/>
</dbReference>
<name>A0A9D2D0V4_9FIRM</name>
<comment type="caution">
    <text evidence="9">The sequence shown here is derived from an EMBL/GenBank/DDBJ whole genome shotgun (WGS) entry which is preliminary data.</text>
</comment>
<comment type="similarity">
    <text evidence="1 6">Belongs to the MinC family.</text>
</comment>
<dbReference type="GO" id="GO:1901891">
    <property type="term" value="P:regulation of cell septum assembly"/>
    <property type="evidence" value="ECO:0007669"/>
    <property type="project" value="InterPro"/>
</dbReference>
<keyword evidence="3 6" id="KW-0717">Septation</keyword>
<feature type="domain" description="Septum formation inhibitor MinC C-terminal" evidence="7">
    <location>
        <begin position="109"/>
        <end position="211"/>
    </location>
</feature>
<dbReference type="GO" id="GO:0000917">
    <property type="term" value="P:division septum assembly"/>
    <property type="evidence" value="ECO:0007669"/>
    <property type="project" value="UniProtKB-KW"/>
</dbReference>
<gene>
    <name evidence="6" type="primary">minC</name>
    <name evidence="9" type="ORF">IAA08_01105</name>
</gene>
<evidence type="ECO:0000256" key="4">
    <source>
        <dbReference type="ARBA" id="ARBA00023306"/>
    </source>
</evidence>
<sequence length="223" mass="24598">MALPVIVKSTKKGLHLVLDREMDFEELLEKIGEKFTQSKDFFRDAEFAISFSGRDLSTEEECRIINTVSECCGARIACILDENELLDEYIEERIQQIADEKTMKSGQFFKGDIQSGETYESDRSVIVIGSVLPGGKVISKGNIVVLGRLEGYAFAGAGGNEAAFICALYMSTDQLRIADAVLKNTKGTRGGIRKRKNKVPQIAVAKDNTVMIEPVTKGYLNSI</sequence>
<evidence type="ECO:0000256" key="1">
    <source>
        <dbReference type="ARBA" id="ARBA00006291"/>
    </source>
</evidence>
<dbReference type="InterPro" id="IPR055219">
    <property type="entry name" value="MinC_N_1"/>
</dbReference>
<evidence type="ECO:0000313" key="10">
    <source>
        <dbReference type="Proteomes" id="UP000824024"/>
    </source>
</evidence>
<evidence type="ECO:0000256" key="6">
    <source>
        <dbReference type="HAMAP-Rule" id="MF_00267"/>
    </source>
</evidence>
<evidence type="ECO:0000259" key="7">
    <source>
        <dbReference type="Pfam" id="PF03775"/>
    </source>
</evidence>
<feature type="domain" description="Septum site-determining protein MinC N-terminal" evidence="8">
    <location>
        <begin position="5"/>
        <end position="76"/>
    </location>
</feature>
<evidence type="ECO:0000256" key="3">
    <source>
        <dbReference type="ARBA" id="ARBA00023210"/>
    </source>
</evidence>
<proteinExistence type="inferred from homology"/>
<reference evidence="9" key="1">
    <citation type="journal article" date="2021" name="PeerJ">
        <title>Extensive microbial diversity within the chicken gut microbiome revealed by metagenomics and culture.</title>
        <authorList>
            <person name="Gilroy R."/>
            <person name="Ravi A."/>
            <person name="Getino M."/>
            <person name="Pursley I."/>
            <person name="Horton D.L."/>
            <person name="Alikhan N.F."/>
            <person name="Baker D."/>
            <person name="Gharbi K."/>
            <person name="Hall N."/>
            <person name="Watson M."/>
            <person name="Adriaenssens E.M."/>
            <person name="Foster-Nyarko E."/>
            <person name="Jarju S."/>
            <person name="Secka A."/>
            <person name="Antonio M."/>
            <person name="Oren A."/>
            <person name="Chaudhuri R.R."/>
            <person name="La Ragione R."/>
            <person name="Hildebrand F."/>
            <person name="Pallen M.J."/>
        </authorList>
    </citation>
    <scope>NUCLEOTIDE SEQUENCE</scope>
    <source>
        <strain evidence="9">CHK192-9172</strain>
    </source>
</reference>
<dbReference type="InterPro" id="IPR016098">
    <property type="entry name" value="CAP/MinC_C"/>
</dbReference>